<keyword evidence="1" id="KW-1133">Transmembrane helix</keyword>
<keyword evidence="1" id="KW-0812">Transmembrane</keyword>
<evidence type="ECO:0000313" key="2">
    <source>
        <dbReference type="EMBL" id="KAJ1530710.1"/>
    </source>
</evidence>
<dbReference type="PANTHER" id="PTHR35250:SF1">
    <property type="entry name" value="UBIQUINOL-CYTOCHROME-C REDUCTASE COMPLEX ASSEMBLY FACTOR 5"/>
    <property type="match status" value="1"/>
</dbReference>
<proteinExistence type="predicted"/>
<keyword evidence="1" id="KW-0472">Membrane</keyword>
<evidence type="ECO:0000256" key="1">
    <source>
        <dbReference type="SAM" id="Phobius"/>
    </source>
</evidence>
<accession>A0AAV7XWX7</accession>
<gene>
    <name evidence="2" type="ORF">ONE63_005572</name>
</gene>
<name>A0AAV7XWX7_9NEOP</name>
<dbReference type="Pfam" id="PF15114">
    <property type="entry name" value="UPF0640"/>
    <property type="match status" value="1"/>
</dbReference>
<keyword evidence="3" id="KW-1185">Reference proteome</keyword>
<evidence type="ECO:0008006" key="4">
    <source>
        <dbReference type="Google" id="ProtNLM"/>
    </source>
</evidence>
<comment type="caution">
    <text evidence="2">The sequence shown here is derived from an EMBL/GenBank/DDBJ whole genome shotgun (WGS) entry which is preliminary data.</text>
</comment>
<dbReference type="PANTHER" id="PTHR35250">
    <property type="entry name" value="SMALL INTEGRAL MEMBRANE PROTEIN 4"/>
    <property type="match status" value="1"/>
</dbReference>
<organism evidence="2 3">
    <name type="scientific">Megalurothrips usitatus</name>
    <name type="common">bean blossom thrips</name>
    <dbReference type="NCBI Taxonomy" id="439358"/>
    <lineage>
        <taxon>Eukaryota</taxon>
        <taxon>Metazoa</taxon>
        <taxon>Ecdysozoa</taxon>
        <taxon>Arthropoda</taxon>
        <taxon>Hexapoda</taxon>
        <taxon>Insecta</taxon>
        <taxon>Pterygota</taxon>
        <taxon>Neoptera</taxon>
        <taxon>Paraneoptera</taxon>
        <taxon>Thysanoptera</taxon>
        <taxon>Terebrantia</taxon>
        <taxon>Thripoidea</taxon>
        <taxon>Thripidae</taxon>
        <taxon>Megalurothrips</taxon>
    </lineage>
</organism>
<dbReference type="Proteomes" id="UP001075354">
    <property type="component" value="Chromosome 2"/>
</dbReference>
<dbReference type="InterPro" id="IPR028183">
    <property type="entry name" value="UQCC5"/>
</dbReference>
<protein>
    <recommendedName>
        <fullName evidence="4">Small integral membrane protein 4</fullName>
    </recommendedName>
</protein>
<evidence type="ECO:0000313" key="3">
    <source>
        <dbReference type="Proteomes" id="UP001075354"/>
    </source>
</evidence>
<sequence>MSSFRSNKLARFLQNLPGFKTFGEYSILPFLFLGGAALEYVMIHWHFGEVNFYRTFKRRQAQERAQTIVENYLSKKSEEKNQ</sequence>
<dbReference type="AlphaFoldDB" id="A0AAV7XWX7"/>
<feature type="transmembrane region" description="Helical" evidence="1">
    <location>
        <begin position="27"/>
        <end position="48"/>
    </location>
</feature>
<reference evidence="2" key="1">
    <citation type="submission" date="2022-12" db="EMBL/GenBank/DDBJ databases">
        <title>Chromosome-level genome assembly of the bean flower thrips Megalurothrips usitatus.</title>
        <authorList>
            <person name="Ma L."/>
            <person name="Liu Q."/>
            <person name="Li H."/>
            <person name="Cai W."/>
        </authorList>
    </citation>
    <scope>NUCLEOTIDE SEQUENCE</scope>
    <source>
        <strain evidence="2">Cailab_2022a</strain>
    </source>
</reference>
<dbReference type="EMBL" id="JAPTSV010000002">
    <property type="protein sequence ID" value="KAJ1530710.1"/>
    <property type="molecule type" value="Genomic_DNA"/>
</dbReference>